<name>A0ABS7SBQ1_9MICO</name>
<dbReference type="Pfam" id="PF03704">
    <property type="entry name" value="BTAD"/>
    <property type="match status" value="1"/>
</dbReference>
<evidence type="ECO:0000256" key="1">
    <source>
        <dbReference type="ARBA" id="ARBA00005820"/>
    </source>
</evidence>
<dbReference type="PROSITE" id="PS51755">
    <property type="entry name" value="OMPR_PHOB"/>
    <property type="match status" value="1"/>
</dbReference>
<dbReference type="InterPro" id="IPR051677">
    <property type="entry name" value="AfsR-DnrI-RedD_regulator"/>
</dbReference>
<dbReference type="PANTHER" id="PTHR35807:SF1">
    <property type="entry name" value="TRANSCRIPTIONAL REGULATOR REDD"/>
    <property type="match status" value="1"/>
</dbReference>
<dbReference type="Gene3D" id="1.25.40.10">
    <property type="entry name" value="Tetratricopeptide repeat domain"/>
    <property type="match status" value="2"/>
</dbReference>
<dbReference type="InterPro" id="IPR011990">
    <property type="entry name" value="TPR-like_helical_dom_sf"/>
</dbReference>
<dbReference type="SUPFAM" id="SSF48452">
    <property type="entry name" value="TPR-like"/>
    <property type="match status" value="2"/>
</dbReference>
<dbReference type="RefSeq" id="WP_223407921.1">
    <property type="nucleotide sequence ID" value="NZ_JAGSHT010000016.1"/>
</dbReference>
<keyword evidence="8" id="KW-1185">Reference proteome</keyword>
<accession>A0ABS7SBQ1</accession>
<dbReference type="Gene3D" id="1.10.10.10">
    <property type="entry name" value="Winged helix-like DNA-binding domain superfamily/Winged helix DNA-binding domain"/>
    <property type="match status" value="2"/>
</dbReference>
<dbReference type="SMART" id="SM01043">
    <property type="entry name" value="BTAD"/>
    <property type="match status" value="1"/>
</dbReference>
<evidence type="ECO:0000313" key="8">
    <source>
        <dbReference type="Proteomes" id="UP000826651"/>
    </source>
</evidence>
<proteinExistence type="inferred from homology"/>
<dbReference type="EMBL" id="JAGSHT010000016">
    <property type="protein sequence ID" value="MBZ2197789.1"/>
    <property type="molecule type" value="Genomic_DNA"/>
</dbReference>
<evidence type="ECO:0000256" key="2">
    <source>
        <dbReference type="ARBA" id="ARBA00023015"/>
    </source>
</evidence>
<organism evidence="7 8">
    <name type="scientific">Occultella gossypii</name>
    <dbReference type="NCBI Taxonomy" id="2800820"/>
    <lineage>
        <taxon>Bacteria</taxon>
        <taxon>Bacillati</taxon>
        <taxon>Actinomycetota</taxon>
        <taxon>Actinomycetes</taxon>
        <taxon>Micrococcales</taxon>
        <taxon>Ruaniaceae</taxon>
        <taxon>Occultella</taxon>
    </lineage>
</organism>
<keyword evidence="3 5" id="KW-0238">DNA-binding</keyword>
<dbReference type="SUPFAM" id="SSF52540">
    <property type="entry name" value="P-loop containing nucleoside triphosphate hydrolases"/>
    <property type="match status" value="1"/>
</dbReference>
<comment type="similarity">
    <text evidence="1">Belongs to the AfsR/DnrI/RedD regulatory family.</text>
</comment>
<evidence type="ECO:0000256" key="3">
    <source>
        <dbReference type="ARBA" id="ARBA00023125"/>
    </source>
</evidence>
<reference evidence="7 8" key="1">
    <citation type="submission" date="2021-04" db="EMBL/GenBank/DDBJ databases">
        <title>Ruania sp. nov., isolated from sandy soil of mangrove forest.</title>
        <authorList>
            <person name="Ge X."/>
            <person name="Huang R."/>
            <person name="Liu W."/>
        </authorList>
    </citation>
    <scope>NUCLEOTIDE SEQUENCE [LARGE SCALE GENOMIC DNA]</scope>
    <source>
        <strain evidence="7 8">N2-46</strain>
    </source>
</reference>
<dbReference type="SMART" id="SM00862">
    <property type="entry name" value="Trans_reg_C"/>
    <property type="match status" value="1"/>
</dbReference>
<dbReference type="SUPFAM" id="SSF46894">
    <property type="entry name" value="C-terminal effector domain of the bipartite response regulators"/>
    <property type="match status" value="1"/>
</dbReference>
<evidence type="ECO:0000256" key="4">
    <source>
        <dbReference type="ARBA" id="ARBA00023163"/>
    </source>
</evidence>
<feature type="DNA-binding region" description="OmpR/PhoB-type" evidence="5">
    <location>
        <begin position="8"/>
        <end position="107"/>
    </location>
</feature>
<evidence type="ECO:0000256" key="5">
    <source>
        <dbReference type="PROSITE-ProRule" id="PRU01091"/>
    </source>
</evidence>
<dbReference type="InterPro" id="IPR016032">
    <property type="entry name" value="Sig_transdc_resp-reg_C-effctor"/>
</dbReference>
<dbReference type="InterPro" id="IPR005158">
    <property type="entry name" value="BTAD"/>
</dbReference>
<dbReference type="InterPro" id="IPR036388">
    <property type="entry name" value="WH-like_DNA-bd_sf"/>
</dbReference>
<dbReference type="CDD" id="cd15831">
    <property type="entry name" value="BTAD"/>
    <property type="match status" value="1"/>
</dbReference>
<evidence type="ECO:0000259" key="6">
    <source>
        <dbReference type="PROSITE" id="PS51755"/>
    </source>
</evidence>
<dbReference type="PANTHER" id="PTHR35807">
    <property type="entry name" value="TRANSCRIPTIONAL REGULATOR REDD-RELATED"/>
    <property type="match status" value="1"/>
</dbReference>
<comment type="caution">
    <text evidence="7">The sequence shown here is derived from an EMBL/GenBank/DDBJ whole genome shotgun (WGS) entry which is preliminary data.</text>
</comment>
<keyword evidence="2" id="KW-0805">Transcription regulation</keyword>
<dbReference type="InterPro" id="IPR019734">
    <property type="entry name" value="TPR_rpt"/>
</dbReference>
<gene>
    <name evidence="7" type="ORF">KCQ71_16630</name>
</gene>
<feature type="domain" description="OmpR/PhoB-type" evidence="6">
    <location>
        <begin position="8"/>
        <end position="107"/>
    </location>
</feature>
<dbReference type="InterPro" id="IPR001867">
    <property type="entry name" value="OmpR/PhoB-type_DNA-bd"/>
</dbReference>
<dbReference type="SMART" id="SM00028">
    <property type="entry name" value="TPR"/>
    <property type="match status" value="3"/>
</dbReference>
<sequence>MIEATRAGGAPTGGEPRGMRFGVLGPLQVLDGDTDVTPAGRLQRTLLAHLLAHVNRPVTPGVLAEAAWPGEPEGGPGRLQVHLHRLRKLLDNPDRLSHGPDGYVLHADTDEVDATRFESLRSRALAPGLDHTRMLPLADAAQALWRGEAYEGLDGDAVRAEAWRLTELSLELLEVRYTVELGHHNHAAVLGDLATLAARHPLRERLQGLLITGLYRAGRQADALEHYRRTHRALTDELGVEPGPELRGVHALVLSGEAVAPTTVRQRPNQLLPAVAGFIGRQADLAAVHRALGSGARAALIAGPAGVGKTSLAVQWAHEHLEEYPDGQLYADLSGFSARQPLTASTVIASWLLALGVNSDLIPRDLDGRSAVLRSLTAERRLLLVADNAGEPDQVRPLLPGGGASVLLVTSRHALPGLVGRDGVPRVDLGGLTEADAVSLLAAYTQDHEFLPALAKRCGYLPLALRLLVERIGTGTQPTADLLAELDDHRTRLDLLDAAGDPDAGIRSVLSWSYENLTEPDRSLLQYLGVFPGTSLETAELAALADIDLAAARRGLDTLVRMHLVEPTETGAFTQHDVLAAYTRELAEHSLGTVPRQEALARLVRCLTTTAFLAHDTWDPPRAPHRAEYTDGVRSPFESASLAANWAEQRRADLVQVAFAARAAGVAGLIPMAQAAVPLLYAQGYLDECADLLTQAVESEAEDAESVPAMEVSLAAVLSNLGERDSAIRRTEKARESLRAAGHRDRESVAVFNLGCYQYDLGHRTRAEEFFRDALGLFAESGHTLHRSRALCELGSTIIGLGRSAEGQDLMQEALVIARAERDDDERAMILDRVTSYAVEWLDLPAARRYADELSTLVRERQLRRSEPAALCWQAVLAAEDDDLDRAAALADEGLRLAHQIRESGLVPRMINVRGMVDARRGDHGTALARHQEALALAARARALPEHAHGHRHLGRTYEALGDLRAAARHYARAVQQYAAYERVGRYPDLAAARLAALTAGMAVAGDAVTVEVTAGPTGTTSTI</sequence>
<keyword evidence="4" id="KW-0804">Transcription</keyword>
<protein>
    <submittedName>
        <fullName evidence="7">Winged helix-turn-helix domain-containing protein</fullName>
    </submittedName>
</protein>
<dbReference type="InterPro" id="IPR027417">
    <property type="entry name" value="P-loop_NTPase"/>
</dbReference>
<dbReference type="Proteomes" id="UP000826651">
    <property type="component" value="Unassembled WGS sequence"/>
</dbReference>
<evidence type="ECO:0000313" key="7">
    <source>
        <dbReference type="EMBL" id="MBZ2197789.1"/>
    </source>
</evidence>
<dbReference type="Gene3D" id="3.40.50.300">
    <property type="entry name" value="P-loop containing nucleotide triphosphate hydrolases"/>
    <property type="match status" value="1"/>
</dbReference>
<dbReference type="PRINTS" id="PR00364">
    <property type="entry name" value="DISEASERSIST"/>
</dbReference>